<keyword evidence="2" id="KW-1185">Reference proteome</keyword>
<dbReference type="Proteomes" id="UP000427906">
    <property type="component" value="Chromosome"/>
</dbReference>
<gene>
    <name evidence="1" type="ORF">DSCA_64880</name>
</gene>
<accession>A0A5K7YV72</accession>
<dbReference type="AlphaFoldDB" id="A0A5K7YV72"/>
<proteinExistence type="predicted"/>
<dbReference type="InterPro" id="IPR045499">
    <property type="entry name" value="DUF6492"/>
</dbReference>
<dbReference type="EMBL" id="AP021874">
    <property type="protein sequence ID" value="BBO72558.1"/>
    <property type="molecule type" value="Genomic_DNA"/>
</dbReference>
<evidence type="ECO:0008006" key="3">
    <source>
        <dbReference type="Google" id="ProtNLM"/>
    </source>
</evidence>
<name>A0A5K7YV72_9BACT</name>
<dbReference type="RefSeq" id="WP_269434627.1">
    <property type="nucleotide sequence ID" value="NZ_AP021874.1"/>
</dbReference>
<evidence type="ECO:0000313" key="2">
    <source>
        <dbReference type="Proteomes" id="UP000427906"/>
    </source>
</evidence>
<reference evidence="1 2" key="1">
    <citation type="submission" date="2019-11" db="EMBL/GenBank/DDBJ databases">
        <title>Comparative genomics of hydrocarbon-degrading Desulfosarcina strains.</title>
        <authorList>
            <person name="Watanabe M."/>
            <person name="Kojima H."/>
            <person name="Fukui M."/>
        </authorList>
    </citation>
    <scope>NUCLEOTIDE SEQUENCE [LARGE SCALE GENOMIC DNA]</scope>
    <source>
        <strain evidence="1 2">PL12</strain>
    </source>
</reference>
<dbReference type="KEGG" id="dalk:DSCA_64880"/>
<dbReference type="Pfam" id="PF20102">
    <property type="entry name" value="DUF6492"/>
    <property type="match status" value="1"/>
</dbReference>
<sequence>MENLVLFCKSYDRDMLRAKRLAESIKRYNTDSIPLYMCVPQKDLDSFKTCFEGMPCTFLTDEEILSESCRTYGQVPASYPQHLLQQLIKLEFWRMGKCRNYLWLDSDSYFIKAFSLSDFFAEEGVPYTIQHRSEDLFDFAATYDDAIIEKFQQLASRIARGFNRSGPQYNFGYAPLIWSCAVLQSLYEDYLSRNNESIYSLLITYPCEMQLYGEYLHYSNTIPIIPKSPLFKVYHYAEQFFRDQMAGENDHSLSGRYLGVVMQSNWASPRKFSRMRWVRQKIRKYRKRLKYFLNR</sequence>
<evidence type="ECO:0000313" key="1">
    <source>
        <dbReference type="EMBL" id="BBO72558.1"/>
    </source>
</evidence>
<organism evidence="1 2">
    <name type="scientific">Desulfosarcina alkanivorans</name>
    <dbReference type="NCBI Taxonomy" id="571177"/>
    <lineage>
        <taxon>Bacteria</taxon>
        <taxon>Pseudomonadati</taxon>
        <taxon>Thermodesulfobacteriota</taxon>
        <taxon>Desulfobacteria</taxon>
        <taxon>Desulfobacterales</taxon>
        <taxon>Desulfosarcinaceae</taxon>
        <taxon>Desulfosarcina</taxon>
    </lineage>
</organism>
<protein>
    <recommendedName>
        <fullName evidence="3">Glycosyl transferase</fullName>
    </recommendedName>
</protein>